<feature type="compositionally biased region" description="Low complexity" evidence="1">
    <location>
        <begin position="352"/>
        <end position="371"/>
    </location>
</feature>
<organism evidence="2 3">
    <name type="scientific">Nothobranchius furzeri</name>
    <name type="common">Turquoise killifish</name>
    <dbReference type="NCBI Taxonomy" id="105023"/>
    <lineage>
        <taxon>Eukaryota</taxon>
        <taxon>Metazoa</taxon>
        <taxon>Chordata</taxon>
        <taxon>Craniata</taxon>
        <taxon>Vertebrata</taxon>
        <taxon>Euteleostomi</taxon>
        <taxon>Actinopterygii</taxon>
        <taxon>Neopterygii</taxon>
        <taxon>Teleostei</taxon>
        <taxon>Neoteleostei</taxon>
        <taxon>Acanthomorphata</taxon>
        <taxon>Ovalentaria</taxon>
        <taxon>Atherinomorphae</taxon>
        <taxon>Cyprinodontiformes</taxon>
        <taxon>Nothobranchiidae</taxon>
        <taxon>Nothobranchius</taxon>
    </lineage>
</organism>
<keyword evidence="3" id="KW-1185">Reference proteome</keyword>
<feature type="compositionally biased region" description="Polar residues" evidence="1">
    <location>
        <begin position="308"/>
        <end position="322"/>
    </location>
</feature>
<feature type="region of interest" description="Disordered" evidence="1">
    <location>
        <begin position="1"/>
        <end position="21"/>
    </location>
</feature>
<dbReference type="GeneTree" id="ENSGT01150000287494"/>
<evidence type="ECO:0000313" key="3">
    <source>
        <dbReference type="Proteomes" id="UP000694548"/>
    </source>
</evidence>
<feature type="compositionally biased region" description="Polar residues" evidence="1">
    <location>
        <begin position="282"/>
        <end position="293"/>
    </location>
</feature>
<proteinExistence type="predicted"/>
<accession>A0A8C6PNT5</accession>
<evidence type="ECO:0000256" key="1">
    <source>
        <dbReference type="SAM" id="MobiDB-lite"/>
    </source>
</evidence>
<feature type="compositionally biased region" description="Polar residues" evidence="1">
    <location>
        <begin position="232"/>
        <end position="245"/>
    </location>
</feature>
<feature type="region of interest" description="Disordered" evidence="1">
    <location>
        <begin position="191"/>
        <end position="248"/>
    </location>
</feature>
<dbReference type="Proteomes" id="UP000694548">
    <property type="component" value="Chromosome sgr12"/>
</dbReference>
<evidence type="ECO:0000313" key="2">
    <source>
        <dbReference type="Ensembl" id="ENSNFUP00015046949.1"/>
    </source>
</evidence>
<name>A0A8C6PNT5_NOTFU</name>
<reference evidence="2" key="3">
    <citation type="submission" date="2025-09" db="UniProtKB">
        <authorList>
            <consortium name="Ensembl"/>
        </authorList>
    </citation>
    <scope>IDENTIFICATION</scope>
</reference>
<reference evidence="2" key="1">
    <citation type="submission" date="2014-08" db="EMBL/GenBank/DDBJ databases">
        <authorList>
            <person name="Senf B."/>
            <person name="Petzold A."/>
            <person name="Downie B.R."/>
            <person name="Koch P."/>
            <person name="Platzer M."/>
        </authorList>
    </citation>
    <scope>NUCLEOTIDE SEQUENCE [LARGE SCALE GENOMIC DNA]</scope>
    <source>
        <strain evidence="2">GRZ</strain>
    </source>
</reference>
<feature type="region of interest" description="Disordered" evidence="1">
    <location>
        <begin position="261"/>
        <end position="387"/>
    </location>
</feature>
<reference evidence="2" key="2">
    <citation type="submission" date="2025-08" db="UniProtKB">
        <authorList>
            <consortium name="Ensembl"/>
        </authorList>
    </citation>
    <scope>IDENTIFICATION</scope>
</reference>
<feature type="compositionally biased region" description="Basic residues" evidence="1">
    <location>
        <begin position="206"/>
        <end position="219"/>
    </location>
</feature>
<feature type="compositionally biased region" description="Low complexity" evidence="1">
    <location>
        <begin position="128"/>
        <end position="147"/>
    </location>
</feature>
<feature type="compositionally biased region" description="Low complexity" evidence="1">
    <location>
        <begin position="263"/>
        <end position="281"/>
    </location>
</feature>
<feature type="region of interest" description="Disordered" evidence="1">
    <location>
        <begin position="128"/>
        <end position="158"/>
    </location>
</feature>
<feature type="compositionally biased region" description="Low complexity" evidence="1">
    <location>
        <begin position="323"/>
        <end position="339"/>
    </location>
</feature>
<protein>
    <submittedName>
        <fullName evidence="2">Uncharacterized protein</fullName>
    </submittedName>
</protein>
<dbReference type="AlphaFoldDB" id="A0A8C6PNT5"/>
<dbReference type="Ensembl" id="ENSNFUT00015048999.1">
    <property type="protein sequence ID" value="ENSNFUP00015046949.1"/>
    <property type="gene ID" value="ENSNFUG00015022207.1"/>
</dbReference>
<sequence length="387" mass="41487">MDKPSQDPAEPLDTPTDQPMNCYHGDPDTCRHFVRDCAHCLDLESLELSKVTFTVWRLRGEALRWVADNFDVESLKTMSFWEFASVLLHTFGPDPPLSAPILQSHPTSSQTIRSGFIFIPPVHVDAISAPQMSPPSTSQQQRVRVSSPDQRCWRGTVPPDATSSLLVGQVAKGAESSPHGLCSWSVDVPEISSSPSVSADVIPAPPRRRTRHKCHHHHQQSPEARAVPPIQGTLSPVQPTETLSPVQPAETLSPLQPAETLSPVQPVQEAPVQPVQEPPVQGSTPPVQGSTPPVQGLTPPVQKLTPPVQKSTPPVQKSTPPGQKSTPPGQKSKPPGQKSMPPGQKSMPPGQKSTPAVSKSTPPVSKSTPPVLKSTPPGQKSMPPVSK</sequence>